<dbReference type="Proteomes" id="UP000600365">
    <property type="component" value="Unassembled WGS sequence"/>
</dbReference>
<dbReference type="AlphaFoldDB" id="A0A917Y115"/>
<keyword evidence="3" id="KW-1185">Reference proteome</keyword>
<feature type="compositionally biased region" description="Polar residues" evidence="1">
    <location>
        <begin position="29"/>
        <end position="46"/>
    </location>
</feature>
<proteinExistence type="predicted"/>
<evidence type="ECO:0000313" key="3">
    <source>
        <dbReference type="Proteomes" id="UP000600365"/>
    </source>
</evidence>
<reference evidence="2 3" key="1">
    <citation type="journal article" date="2014" name="Int. J. Syst. Evol. Microbiol.">
        <title>Complete genome sequence of Corynebacterium casei LMG S-19264T (=DSM 44701T), isolated from a smear-ripened cheese.</title>
        <authorList>
            <consortium name="US DOE Joint Genome Institute (JGI-PGF)"/>
            <person name="Walter F."/>
            <person name="Albersmeier A."/>
            <person name="Kalinowski J."/>
            <person name="Ruckert C."/>
        </authorList>
    </citation>
    <scope>NUCLEOTIDE SEQUENCE [LARGE SCALE GENOMIC DNA]</scope>
    <source>
        <strain evidence="2 3">CGMCC 4.7111</strain>
    </source>
</reference>
<accession>A0A917Y115</accession>
<name>A0A917Y115_9ACTN</name>
<dbReference type="EMBL" id="BMMM01000004">
    <property type="protein sequence ID" value="GGN61621.1"/>
    <property type="molecule type" value="Genomic_DNA"/>
</dbReference>
<gene>
    <name evidence="2" type="ORF">GCM10011579_028090</name>
</gene>
<comment type="caution">
    <text evidence="2">The sequence shown here is derived from an EMBL/GenBank/DDBJ whole genome shotgun (WGS) entry which is preliminary data.</text>
</comment>
<evidence type="ECO:0000256" key="1">
    <source>
        <dbReference type="SAM" id="MobiDB-lite"/>
    </source>
</evidence>
<feature type="compositionally biased region" description="Polar residues" evidence="1">
    <location>
        <begin position="53"/>
        <end position="64"/>
    </location>
</feature>
<sequence>MSDAEKNEPIVEPDNTHVTGGEDGEEITPLNTHVTSSPIKPLNTVTGDDGTATPDNTHVTSEPS</sequence>
<organism evidence="2 3">
    <name type="scientific">Streptomyces albiflavescens</name>
    <dbReference type="NCBI Taxonomy" id="1623582"/>
    <lineage>
        <taxon>Bacteria</taxon>
        <taxon>Bacillati</taxon>
        <taxon>Actinomycetota</taxon>
        <taxon>Actinomycetes</taxon>
        <taxon>Kitasatosporales</taxon>
        <taxon>Streptomycetaceae</taxon>
        <taxon>Streptomyces</taxon>
    </lineage>
</organism>
<evidence type="ECO:0000313" key="2">
    <source>
        <dbReference type="EMBL" id="GGN61621.1"/>
    </source>
</evidence>
<protein>
    <submittedName>
        <fullName evidence="2">Uncharacterized protein</fullName>
    </submittedName>
</protein>
<dbReference type="RefSeq" id="WP_189186282.1">
    <property type="nucleotide sequence ID" value="NZ_BMMM01000004.1"/>
</dbReference>
<feature type="region of interest" description="Disordered" evidence="1">
    <location>
        <begin position="1"/>
        <end position="64"/>
    </location>
</feature>